<sequence length="43" mass="3993">MGYVSGPAGLTGRAPRGAAGLTGYAPRGLAGLIGYVSGAGLTG</sequence>
<dbReference type="KEGG" id="mfeu:H1D33_30075"/>
<dbReference type="EMBL" id="CP059322">
    <property type="protein sequence ID" value="WMF04476.1"/>
    <property type="molecule type" value="Genomic_DNA"/>
</dbReference>
<dbReference type="Proteomes" id="UP000510844">
    <property type="component" value="Chromosome"/>
</dbReference>
<evidence type="ECO:0000313" key="2">
    <source>
        <dbReference type="Proteomes" id="UP000510844"/>
    </source>
</evidence>
<proteinExistence type="predicted"/>
<accession>A0AAF0P5V3</accession>
<dbReference type="RefSeq" id="WP_281370393.1">
    <property type="nucleotide sequence ID" value="NZ_CP059322.2"/>
</dbReference>
<reference evidence="1 2" key="2">
    <citation type="journal article" date="2021" name="Mar. Drugs">
        <title>A New Micromonospora Strain with Antibiotic Activity Isolated from the Microbiome of a Mid-Atlantic Deep-Sea Sponge.</title>
        <authorList>
            <person name="Back C.R."/>
            <person name="Stennett H.L."/>
            <person name="Williams S.E."/>
            <person name="Wang L."/>
            <person name="Ojeda Gomez J."/>
            <person name="Abdulle O.M."/>
            <person name="Duffy T."/>
            <person name="Neal C."/>
            <person name="Mantell J."/>
            <person name="Jepson M.A."/>
            <person name="Hendry K.R."/>
            <person name="Powell D."/>
            <person name="Stach J.E.M."/>
            <person name="Essex-Lopresti A.E."/>
            <person name="Willis C.L."/>
            <person name="Curnow P."/>
            <person name="Race P.R."/>
        </authorList>
    </citation>
    <scope>NUCLEOTIDE SEQUENCE [LARGE SCALE GENOMIC DNA]</scope>
    <source>
        <strain evidence="1 2">28ISP2-46</strain>
    </source>
</reference>
<keyword evidence="2" id="KW-1185">Reference proteome</keyword>
<name>A0AAF0P5V3_9ACTN</name>
<protein>
    <submittedName>
        <fullName evidence="1">Uncharacterized protein</fullName>
    </submittedName>
</protein>
<reference evidence="2" key="1">
    <citation type="submission" date="2020-07" db="EMBL/GenBank/DDBJ databases">
        <title>A new Micromonospora strain with potent antibiotic activity isolated from the microbiome of a mid-Atlantic deep-sea sponge.</title>
        <authorList>
            <person name="Back C.R."/>
            <person name="Stennett H.L."/>
            <person name="Williams S.E."/>
            <person name="Wang L."/>
            <person name="Ojeda Gomez J."/>
            <person name="Abdulle O.M."/>
            <person name="Duffy T."/>
            <person name="Hendry K.R."/>
            <person name="Powell D."/>
            <person name="Stach J.E."/>
            <person name="Essex-Lopresti A.E."/>
            <person name="Willis C.L."/>
            <person name="Curnow P."/>
            <person name="Race P.R."/>
        </authorList>
    </citation>
    <scope>NUCLEOTIDE SEQUENCE [LARGE SCALE GENOMIC DNA]</scope>
    <source>
        <strain evidence="2">28ISP2-46</strain>
    </source>
</reference>
<organism evidence="1 2">
    <name type="scientific">Micromonospora robiginosa</name>
    <dbReference type="NCBI Taxonomy" id="2749844"/>
    <lineage>
        <taxon>Bacteria</taxon>
        <taxon>Bacillati</taxon>
        <taxon>Actinomycetota</taxon>
        <taxon>Actinomycetes</taxon>
        <taxon>Micromonosporales</taxon>
        <taxon>Micromonosporaceae</taxon>
        <taxon>Micromonospora</taxon>
    </lineage>
</organism>
<dbReference type="AlphaFoldDB" id="A0AAF0P5V3"/>
<evidence type="ECO:0000313" key="1">
    <source>
        <dbReference type="EMBL" id="WMF04476.1"/>
    </source>
</evidence>
<gene>
    <name evidence="1" type="ORF">H1D33_30075</name>
</gene>